<dbReference type="SMART" id="SM01234">
    <property type="entry name" value="Haemolytic"/>
    <property type="match status" value="1"/>
</dbReference>
<accession>A0ABT7V2I4</accession>
<dbReference type="Proteomes" id="UP001529256">
    <property type="component" value="Unassembled WGS sequence"/>
</dbReference>
<reference evidence="3" key="1">
    <citation type="submission" date="2023-06" db="EMBL/GenBank/DDBJ databases">
        <title>Identification and characterization of horizontal gene transfer across gut microbiota members of farm animals based on homology search.</title>
        <authorList>
            <person name="Zeman M."/>
            <person name="Kubasova T."/>
            <person name="Jahodarova E."/>
            <person name="Nykrynova M."/>
            <person name="Rychlik I."/>
        </authorList>
    </citation>
    <scope>NUCLEOTIDE SEQUENCE [LARGE SCALE GENOMIC DNA]</scope>
    <source>
        <strain evidence="3">153_Feed</strain>
    </source>
</reference>
<reference evidence="2 3" key="3">
    <citation type="submission" date="2023-06" db="EMBL/GenBank/DDBJ databases">
        <authorList>
            <person name="Zeman M."/>
            <person name="Kubasova T."/>
            <person name="Jahodarova E."/>
            <person name="Nykrynova M."/>
            <person name="Rychlik I."/>
        </authorList>
    </citation>
    <scope>NUCLEOTIDE SEQUENCE [LARGE SCALE GENOMIC DNA]</scope>
    <source>
        <strain evidence="2 3">153_Feed</strain>
    </source>
</reference>
<dbReference type="Pfam" id="PF01809">
    <property type="entry name" value="YidD"/>
    <property type="match status" value="1"/>
</dbReference>
<comment type="function">
    <text evidence="1">Could be involved in insertion of integral membrane proteins into the membrane.</text>
</comment>
<organism evidence="2 3">
    <name type="scientific">Thermophilibacter provencensis</name>
    <dbReference type="NCBI Taxonomy" id="1852386"/>
    <lineage>
        <taxon>Bacteria</taxon>
        <taxon>Bacillati</taxon>
        <taxon>Actinomycetota</taxon>
        <taxon>Coriobacteriia</taxon>
        <taxon>Coriobacteriales</taxon>
        <taxon>Atopobiaceae</taxon>
        <taxon>Thermophilibacter</taxon>
    </lineage>
</organism>
<keyword evidence="3" id="KW-1185">Reference proteome</keyword>
<sequence length="78" mass="8631">MGPAAHHGVASRGALAIIRFYQRRVSPLMSARCIYVPTCSEYARQAIEKYGFVRGFGLAVRRICRCHPLHAGGYDPVP</sequence>
<reference evidence="2 3" key="2">
    <citation type="submission" date="2023-06" db="EMBL/GenBank/DDBJ databases">
        <title>Identification and characterization of horizontal gene transfer across gut microbiota members of farm animals based on homology search.</title>
        <authorList>
            <person name="Schwarzerova J."/>
            <person name="Nykrynova M."/>
            <person name="Jureckova K."/>
            <person name="Cejkova D."/>
            <person name="Rychlik I."/>
        </authorList>
    </citation>
    <scope>NUCLEOTIDE SEQUENCE [LARGE SCALE GENOMIC DNA]</scope>
    <source>
        <strain evidence="2 3">153_Feed</strain>
    </source>
</reference>
<dbReference type="HAMAP" id="MF_00386">
    <property type="entry name" value="UPF0161_YidD"/>
    <property type="match status" value="1"/>
</dbReference>
<dbReference type="NCBIfam" id="TIGR00278">
    <property type="entry name" value="membrane protein insertion efficiency factor YidD"/>
    <property type="match status" value="1"/>
</dbReference>
<dbReference type="InterPro" id="IPR002696">
    <property type="entry name" value="Membr_insert_effic_factor_YidD"/>
</dbReference>
<proteinExistence type="inferred from homology"/>
<keyword evidence="1" id="KW-0472">Membrane</keyword>
<comment type="similarity">
    <text evidence="1">Belongs to the UPF0161 family.</text>
</comment>
<evidence type="ECO:0000313" key="3">
    <source>
        <dbReference type="Proteomes" id="UP001529256"/>
    </source>
</evidence>
<evidence type="ECO:0000256" key="1">
    <source>
        <dbReference type="HAMAP-Rule" id="MF_00386"/>
    </source>
</evidence>
<dbReference type="EMBL" id="JAUDEA010000004">
    <property type="protein sequence ID" value="MDM8270815.1"/>
    <property type="molecule type" value="Genomic_DNA"/>
</dbReference>
<evidence type="ECO:0000313" key="2">
    <source>
        <dbReference type="EMBL" id="MDM8270815.1"/>
    </source>
</evidence>
<protein>
    <recommendedName>
        <fullName evidence="1">Putative membrane protein insertion efficiency factor</fullName>
    </recommendedName>
</protein>
<dbReference type="PANTHER" id="PTHR33383:SF1">
    <property type="entry name" value="MEMBRANE PROTEIN INSERTION EFFICIENCY FACTOR-RELATED"/>
    <property type="match status" value="1"/>
</dbReference>
<gene>
    <name evidence="2" type="primary">yidD</name>
    <name evidence="2" type="ORF">QUW25_03870</name>
</gene>
<keyword evidence="1" id="KW-1003">Cell membrane</keyword>
<dbReference type="PANTHER" id="PTHR33383">
    <property type="entry name" value="MEMBRANE PROTEIN INSERTION EFFICIENCY FACTOR-RELATED"/>
    <property type="match status" value="1"/>
</dbReference>
<dbReference type="RefSeq" id="WP_289510911.1">
    <property type="nucleotide sequence ID" value="NZ_JAUDEA010000004.1"/>
</dbReference>
<name>A0ABT7V2I4_9ACTN</name>
<comment type="subcellular location">
    <subcellularLocation>
        <location evidence="1">Cell membrane</location>
        <topology evidence="1">Peripheral membrane protein</topology>
        <orientation evidence="1">Cytoplasmic side</orientation>
    </subcellularLocation>
</comment>
<comment type="caution">
    <text evidence="2">The sequence shown here is derived from an EMBL/GenBank/DDBJ whole genome shotgun (WGS) entry which is preliminary data.</text>
</comment>